<evidence type="ECO:0000313" key="2">
    <source>
        <dbReference type="EMBL" id="KAF7634278.1"/>
    </source>
</evidence>
<dbReference type="AlphaFoldDB" id="A0A8S9ZM82"/>
<dbReference type="PANTHER" id="PTHR37442">
    <property type="entry name" value="F18A1.7 PROTEIN-RELATED"/>
    <property type="match status" value="1"/>
</dbReference>
<proteinExistence type="predicted"/>
<organism evidence="2 3">
    <name type="scientific">Meloidogyne graminicola</name>
    <dbReference type="NCBI Taxonomy" id="189291"/>
    <lineage>
        <taxon>Eukaryota</taxon>
        <taxon>Metazoa</taxon>
        <taxon>Ecdysozoa</taxon>
        <taxon>Nematoda</taxon>
        <taxon>Chromadorea</taxon>
        <taxon>Rhabditida</taxon>
        <taxon>Tylenchina</taxon>
        <taxon>Tylenchomorpha</taxon>
        <taxon>Tylenchoidea</taxon>
        <taxon>Meloidogynidae</taxon>
        <taxon>Meloidogyninae</taxon>
        <taxon>Meloidogyne</taxon>
    </lineage>
</organism>
<gene>
    <name evidence="2" type="ORF">Mgra_00006357</name>
</gene>
<dbReference type="Proteomes" id="UP000605970">
    <property type="component" value="Unassembled WGS sequence"/>
</dbReference>
<dbReference type="InterPro" id="IPR029153">
    <property type="entry name" value="CPG4"/>
</dbReference>
<feature type="domain" description="Chondroitin proteoglycan 4" evidence="1">
    <location>
        <begin position="7"/>
        <end position="56"/>
    </location>
</feature>
<dbReference type="OrthoDB" id="5854862at2759"/>
<sequence length="91" mass="10200">MDKLEGELCTNQETFHVITSGLRYICIEQKKAFEAVIECIDAQADQVEKECEGVCHVKERMANWALQSEILDNFMKGALSSLVNGEAFATK</sequence>
<reference evidence="2" key="1">
    <citation type="journal article" date="2020" name="Ecol. Evol.">
        <title>Genome structure and content of the rice root-knot nematode (Meloidogyne graminicola).</title>
        <authorList>
            <person name="Phan N.T."/>
            <person name="Danchin E.G.J."/>
            <person name="Klopp C."/>
            <person name="Perfus-Barbeoch L."/>
            <person name="Kozlowski D.K."/>
            <person name="Koutsovoulos G.D."/>
            <person name="Lopez-Roques C."/>
            <person name="Bouchez O."/>
            <person name="Zahm M."/>
            <person name="Besnard G."/>
            <person name="Bellafiore S."/>
        </authorList>
    </citation>
    <scope>NUCLEOTIDE SEQUENCE</scope>
    <source>
        <strain evidence="2">VN-18</strain>
    </source>
</reference>
<dbReference type="Pfam" id="PF15481">
    <property type="entry name" value="CPG4"/>
    <property type="match status" value="1"/>
</dbReference>
<feature type="non-terminal residue" evidence="2">
    <location>
        <position position="91"/>
    </location>
</feature>
<keyword evidence="3" id="KW-1185">Reference proteome</keyword>
<dbReference type="PANTHER" id="PTHR37442:SF2">
    <property type="entry name" value="CHONDROITIN PROTEOGLYCAN 4"/>
    <property type="match status" value="1"/>
</dbReference>
<dbReference type="EMBL" id="JABEBT010000061">
    <property type="protein sequence ID" value="KAF7634278.1"/>
    <property type="molecule type" value="Genomic_DNA"/>
</dbReference>
<dbReference type="InterPro" id="IPR053123">
    <property type="entry name" value="CPG4-like"/>
</dbReference>
<name>A0A8S9ZM82_9BILA</name>
<protein>
    <submittedName>
        <fullName evidence="2">CPG4 domain-containing protein</fullName>
    </submittedName>
</protein>
<evidence type="ECO:0000259" key="1">
    <source>
        <dbReference type="Pfam" id="PF15481"/>
    </source>
</evidence>
<evidence type="ECO:0000313" key="3">
    <source>
        <dbReference type="Proteomes" id="UP000605970"/>
    </source>
</evidence>
<accession>A0A8S9ZM82</accession>
<comment type="caution">
    <text evidence="2">The sequence shown here is derived from an EMBL/GenBank/DDBJ whole genome shotgun (WGS) entry which is preliminary data.</text>
</comment>